<protein>
    <submittedName>
        <fullName evidence="1">Uncharacterized protein</fullName>
    </submittedName>
</protein>
<name>B7JWX8_RIPO1</name>
<evidence type="ECO:0000313" key="1">
    <source>
        <dbReference type="EMBL" id="ACK65827.1"/>
    </source>
</evidence>
<dbReference type="HOGENOM" id="CLU_2805271_0_0_3"/>
<dbReference type="AlphaFoldDB" id="B7JWX8"/>
<reference evidence="2" key="1">
    <citation type="journal article" date="2011" name="MBio">
        <title>Novel metabolic attributes of the genus Cyanothece, comprising a group of unicellular nitrogen-fixing Cyanobacteria.</title>
        <authorList>
            <person name="Bandyopadhyay A."/>
            <person name="Elvitigala T."/>
            <person name="Welsh E."/>
            <person name="Stockel J."/>
            <person name="Liberton M."/>
            <person name="Min H."/>
            <person name="Sherman L.A."/>
            <person name="Pakrasi H.B."/>
        </authorList>
    </citation>
    <scope>NUCLEOTIDE SEQUENCE [LARGE SCALE GENOMIC DNA]</scope>
    <source>
        <strain evidence="2">PCC 8801</strain>
    </source>
</reference>
<dbReference type="OrthoDB" id="583295at2"/>
<sequence length="67" mass="7287">MSQAVVTCAPTVKGKDQSSTFNSSLSITQDNNPSHCYSCVDDYPIPPCTGFSKDYSCLPNVDNHQQN</sequence>
<dbReference type="RefSeq" id="WP_012595100.1">
    <property type="nucleotide sequence ID" value="NC_011726.1"/>
</dbReference>
<dbReference type="eggNOG" id="ENOG50320TU">
    <property type="taxonomic scope" value="Bacteria"/>
</dbReference>
<evidence type="ECO:0000313" key="2">
    <source>
        <dbReference type="Proteomes" id="UP000008204"/>
    </source>
</evidence>
<dbReference type="Proteomes" id="UP000008204">
    <property type="component" value="Chromosome"/>
</dbReference>
<keyword evidence="2" id="KW-1185">Reference proteome</keyword>
<proteinExistence type="predicted"/>
<dbReference type="STRING" id="41431.PCC8801_1781"/>
<accession>B7JWX8</accession>
<dbReference type="EMBL" id="CP001287">
    <property type="protein sequence ID" value="ACK65827.1"/>
    <property type="molecule type" value="Genomic_DNA"/>
</dbReference>
<dbReference type="KEGG" id="cyp:PCC8801_1781"/>
<organism evidence="1 2">
    <name type="scientific">Rippkaea orientalis (strain PCC 8801 / RF-1)</name>
    <name type="common">Cyanothece sp. (strain PCC 8801)</name>
    <dbReference type="NCBI Taxonomy" id="41431"/>
    <lineage>
        <taxon>Bacteria</taxon>
        <taxon>Bacillati</taxon>
        <taxon>Cyanobacteriota</taxon>
        <taxon>Cyanophyceae</taxon>
        <taxon>Oscillatoriophycideae</taxon>
        <taxon>Chroococcales</taxon>
        <taxon>Aphanothecaceae</taxon>
        <taxon>Rippkaea</taxon>
        <taxon>Rippkaea orientalis</taxon>
    </lineage>
</organism>
<gene>
    <name evidence="1" type="ordered locus">PCC8801_1781</name>
</gene>